<dbReference type="Gene3D" id="2.180.10.10">
    <property type="entry name" value="RHS repeat-associated core"/>
    <property type="match status" value="2"/>
</dbReference>
<dbReference type="RefSeq" id="WP_278229471.1">
    <property type="nucleotide sequence ID" value="NZ_JAOWLY010000023.1"/>
</dbReference>
<evidence type="ECO:0000313" key="3">
    <source>
        <dbReference type="EMBL" id="MDG4985140.1"/>
    </source>
</evidence>
<reference evidence="3" key="2">
    <citation type="journal article" date="2023" name="Food Microbiol.">
        <title>Evaluation of the fermentation potential of lactic acid bacteria isolated from herbs, fruits and vegetables as starter cultures in nut-based milk alternatives.</title>
        <authorList>
            <person name="Huang W."/>
            <person name="Dong A."/>
            <person name="Pham H.T."/>
            <person name="Zhou C."/>
            <person name="Huo Z."/>
            <person name="Watjen A.P."/>
            <person name="Prakash S."/>
            <person name="Bang-Berthelsen C.H."/>
            <person name="Turner M.S."/>
        </authorList>
    </citation>
    <scope>NUCLEOTIDE SEQUENCE</scope>
    <source>
        <strain evidence="3">3</strain>
    </source>
</reference>
<feature type="transmembrane region" description="Helical" evidence="2">
    <location>
        <begin position="1638"/>
        <end position="1662"/>
    </location>
</feature>
<gene>
    <name evidence="3" type="ORF">OGZ51_13420</name>
</gene>
<dbReference type="PANTHER" id="PTHR32305">
    <property type="match status" value="1"/>
</dbReference>
<dbReference type="NCBIfam" id="TIGR03696">
    <property type="entry name" value="Rhs_assc_core"/>
    <property type="match status" value="1"/>
</dbReference>
<feature type="transmembrane region" description="Helical" evidence="2">
    <location>
        <begin position="1669"/>
        <end position="1697"/>
    </location>
</feature>
<comment type="caution">
    <text evidence="3">The sequence shown here is derived from an EMBL/GenBank/DDBJ whole genome shotgun (WGS) entry which is preliminary data.</text>
</comment>
<sequence length="1943" mass="217792">MKKQTQSTPENEVKNLDTQTLLGKDPGTSNPFPSDAFTMNGKVITNVDPRTGTYSVSVPLLSFNANNQRGPQVSLSLVYTPFLATSDYRYSDGFGDGWKFLLSHFNSQSRQIPDKDKILQLRDGRELRIDKDINVDDYSLGQAIPFKTVDIKDVIFTRQRDTTQNKNYFEILYKNGDKEVLEQSQDEENYRLTKMINEQGYTVHFNYDSKGLMQSITDMDGTKTYVNFLLVDQGGHGHGSLGLSLSDNCVFTLSYTVSALENISTLTELEIPGSSGKFKFSYFDEKGYAPEVKSIEKTGCYIETIHHNAAAVSIPKGFEESDHVVYPDFVSAHEVEIFDTEGNATVNRSEFSFSGDYNYLGYDGHSSWDKDAIDNCYSRPSDYTYGMLEKRFIGENSQTPYMTILRTYNKYHCLIQEKNTFNDSNLIKEIATEYYVDTSAIYDRQDVRYKLPKEQKIAYIKEGVKKIIKSIQYSYDKFGNLLEQTESGDRFSQIQSITYEEADQNGFVRDPKTIDQYFQNKNNDHEHQEYEYITLTGLNQTKYRSVKAIHSGKVEKGSFKENKLVKLSYVLNPNNKLTNGLLFIRENFVNGDLFSTIKYDYSISKFKNIDLLDIQTTTTNWAEETLKESKSIDVATGLEVDGETSNGVKNHADYDSYGRVSKIFAGVSTSDQIKTEYEYSDFKEGSALSVVTEISPDALKEITYYNGFGKVSHVTGGKAQQVINRKKYDALGRVIAEHVYDYQVGSVDVIDREKNYVYNDAGNVITVNDVFGDRLNFTYDYWNAQTYEFMDYDTGKVLKKRTTYDFTNQFLIKEEQLDENEQFLTSITYTYGDDYGRLTQKKWENSQQEVKIETYQYDNFDRVIKNAQSDSKSQTRTLEYDYSDSTPEPLLLSISVDGTKIGKRQYDSFQRLIREQIGNLSPKKLEYSGSGTQPSKVTGSNNQVVNYTYRDALGGIPNTIEGTGVKVKYEFDAQTSLLNQVSKTDTEQNLSTVRKLTYDNNKNLIQEVVTQGGSDFTVKNSTGVFGTIYKVEKALDDQNFLPSIYTYNRVGQIIRVENVKGNDLIDNSKFQMSSAYLDDLGEPWEYIIDSKKREKPFFNLEGPGTKDKLFGTVKEYGITDENGYTYMYQATYNDERYCLIGTTHDQTHMLALSQGIKTTPGKRYLVKVKIKALTAGEYLSGASVIIGSDELFKTVIKEETIDAQKSSELVHLIYLDFVATGETTYVGLKNVTKMVDGISICSNVFFGVPSMVEVAPGNHITDIEYNGELVESTAERIDDNLINCSFDYDGLGREIKRSYKVNNQPALSIGVTYNINGQLSEKIMTMALGTVKYTYQYDWLNRIKRVTVESSNELYYPKDPTGKYYIKQFDYTYDNFDNIQTVFHQFTNGQNNQIIYQYDKETPFLLKRITNSHSAYPQSLDLSYDLGGNVSEIASTSGTYHFVYDIFNKITTLTDKNGISTKYSSDTNNQQSLIKNQSKELLLGYQGTKRSVVRNKQTDKTSYTSYNYTNQLDYVTEKTTDDSQDSYFLNDFQETTCAKVLFKKNQTSQFEYQSFTPYGGSATTNSDLEELNQFAGILGEAGSEFYHAGNGNRIYSPLLRRFLQLDPVSMFEGSGINPYAYCMNDPVNQIDPTGNMSLLTGLGIFLAAVGVAASVLTLGIGFAAFEAAYLATVAGAAAATSAVLGTAATATAIASGVLEDSDPGTAQTLGYVSMGLGALTFISDVVGVIGLASARGTVSASKLANASAQDVSRLTRPGLLKDGLDFPIADANHLTRFGQFENPALHTNVINIRASTRTAVTGPRDFRFFGDASLQVPNSTQSIRGSLLTTHGDWVTGLVGNFNGNQVTAASLGRELMVDLNYQIHNNGGPLFLMTCGSGVRGSDSIAQSLASTLNRSVMAFDSFTTRGVASGATLDRNVNQIYHLMQFGSVEPSYAKLLEFTP</sequence>
<feature type="transmembrane region" description="Helical" evidence="2">
    <location>
        <begin position="1709"/>
        <end position="1732"/>
    </location>
</feature>
<protein>
    <submittedName>
        <fullName evidence="3">RHS repeat-associated core domain-containing protein</fullName>
    </submittedName>
</protein>
<dbReference type="Proteomes" id="UP001152614">
    <property type="component" value="Unassembled WGS sequence"/>
</dbReference>
<evidence type="ECO:0000256" key="2">
    <source>
        <dbReference type="SAM" id="Phobius"/>
    </source>
</evidence>
<keyword evidence="2" id="KW-1133">Transmembrane helix</keyword>
<proteinExistence type="predicted"/>
<dbReference type="InterPro" id="IPR022385">
    <property type="entry name" value="Rhs_assc_core"/>
</dbReference>
<dbReference type="EMBL" id="JAOWLY010000023">
    <property type="protein sequence ID" value="MDG4985140.1"/>
    <property type="molecule type" value="Genomic_DNA"/>
</dbReference>
<dbReference type="PANTHER" id="PTHR32305:SF15">
    <property type="entry name" value="PROTEIN RHSA-RELATED"/>
    <property type="match status" value="1"/>
</dbReference>
<name>A0A9X4NJA0_9LACT</name>
<dbReference type="InterPro" id="IPR050708">
    <property type="entry name" value="T6SS_VgrG/RHS"/>
</dbReference>
<evidence type="ECO:0000256" key="1">
    <source>
        <dbReference type="SAM" id="MobiDB-lite"/>
    </source>
</evidence>
<feature type="region of interest" description="Disordered" evidence="1">
    <location>
        <begin position="1"/>
        <end position="34"/>
    </location>
</feature>
<evidence type="ECO:0000313" key="4">
    <source>
        <dbReference type="Proteomes" id="UP001152614"/>
    </source>
</evidence>
<accession>A0A9X4NJA0</accession>
<reference evidence="3" key="1">
    <citation type="submission" date="2022-10" db="EMBL/GenBank/DDBJ databases">
        <authorList>
            <person name="Turner M.S."/>
            <person name="Huang W."/>
        </authorList>
    </citation>
    <scope>NUCLEOTIDE SEQUENCE</scope>
    <source>
        <strain evidence="3">3</strain>
    </source>
</reference>
<organism evidence="3 4">
    <name type="scientific">Lactococcus lactis</name>
    <dbReference type="NCBI Taxonomy" id="1358"/>
    <lineage>
        <taxon>Bacteria</taxon>
        <taxon>Bacillati</taxon>
        <taxon>Bacillota</taxon>
        <taxon>Bacilli</taxon>
        <taxon>Lactobacillales</taxon>
        <taxon>Streptococcaceae</taxon>
        <taxon>Lactococcus</taxon>
    </lineage>
</organism>
<keyword evidence="2" id="KW-0472">Membrane</keyword>
<keyword evidence="2" id="KW-0812">Transmembrane</keyword>
<feature type="compositionally biased region" description="Polar residues" evidence="1">
    <location>
        <begin position="1"/>
        <end position="32"/>
    </location>
</feature>